<dbReference type="FunFam" id="2.102.10.10:FF:000003">
    <property type="entry name" value="apoptosis-inducing factor 3 isoform X2"/>
    <property type="match status" value="1"/>
</dbReference>
<evidence type="ECO:0000256" key="4">
    <source>
        <dbReference type="ARBA" id="ARBA00022714"/>
    </source>
</evidence>
<sequence length="605" mass="67244">MLCYVARGQTQRSNCSDSAVRGSMLRFIRTIALGRRWTFALTDISFSCRFQGSLEQHDYIEDVVCKQEDINENEMKLLSLGGNERKILLVKQKGELHAIGTKCTHYGALLHTGALGEGRVRCPWHGACFNIKTGDIEDYPGLDSLPCYKVRIDEAGLVHVRAKCKDLDVNKRSKAMSTRDPENTKTVVIVGGGPAGATCAESLRQEGFTGRIVMVCRENVVPYDRIKVSKILNFDVQKAVLRPPTFYNDHKIETKLGIEATDLDTTQNIVKLSNNENLKYDYLFMCTGSKPKMPSVPGANLSNIFVLRDYTDSQGVNAILSPEKHVVVLGLSFIAMEAAAYCIDKCASITIIGRNIVPLKGIFGADIGNIIRQQYEAKGVKFIFQNNIKQFIPKENEENVLAKVELMDGQILPADIAIIGIGSTFYTDWIKKSSVQMKDNGSISVNKYLRTNVENIYAGGDIAYAPIFGSDDTLAAIGHFSLAHYHGKVAALNICGKETALKTVPFFWTNLLNKNYRYAGYGKPTSIKIHGSLDKLEFFAYYLKDGKVIGIGSVNADPVVADFANLLYERKVLTEEEINTDPFGWMRNKPKDMVVRFQASFLVNV</sequence>
<evidence type="ECO:0000256" key="2">
    <source>
        <dbReference type="ARBA" id="ARBA00006442"/>
    </source>
</evidence>
<dbReference type="GeneID" id="105422839"/>
<keyword evidence="11" id="KW-1185">Reference proteome</keyword>
<dbReference type="GO" id="GO:0016651">
    <property type="term" value="F:oxidoreductase activity, acting on NAD(P)H"/>
    <property type="evidence" value="ECO:0007669"/>
    <property type="project" value="TreeGrafter"/>
</dbReference>
<keyword evidence="3" id="KW-0285">Flavoprotein</keyword>
<dbReference type="InterPro" id="IPR016156">
    <property type="entry name" value="FAD/NAD-linked_Rdtase_dimer_sf"/>
</dbReference>
<proteinExistence type="inferred from homology"/>
<dbReference type="PANTHER" id="PTHR43557">
    <property type="entry name" value="APOPTOSIS-INDUCING FACTOR 1"/>
    <property type="match status" value="1"/>
</dbReference>
<dbReference type="InterPro" id="IPR050446">
    <property type="entry name" value="FAD-oxidoreductase/Apoptosis"/>
</dbReference>
<dbReference type="Pfam" id="PF07992">
    <property type="entry name" value="Pyr_redox_2"/>
    <property type="match status" value="1"/>
</dbReference>
<dbReference type="Pfam" id="PF00355">
    <property type="entry name" value="Rieske"/>
    <property type="match status" value="1"/>
</dbReference>
<evidence type="ECO:0000256" key="3">
    <source>
        <dbReference type="ARBA" id="ARBA00022630"/>
    </source>
</evidence>
<comment type="similarity">
    <text evidence="2">Belongs to the FAD-dependent oxidoreductase family.</text>
</comment>
<dbReference type="GO" id="GO:0051537">
    <property type="term" value="F:2 iron, 2 sulfur cluster binding"/>
    <property type="evidence" value="ECO:0007669"/>
    <property type="project" value="UniProtKB-KW"/>
</dbReference>
<evidence type="ECO:0000256" key="9">
    <source>
        <dbReference type="ARBA" id="ARBA00023014"/>
    </source>
</evidence>
<dbReference type="Gene3D" id="2.102.10.10">
    <property type="entry name" value="Rieske [2Fe-2S] iron-sulphur domain"/>
    <property type="match status" value="1"/>
</dbReference>
<dbReference type="PROSITE" id="PS51296">
    <property type="entry name" value="RIESKE"/>
    <property type="match status" value="1"/>
</dbReference>
<evidence type="ECO:0000256" key="8">
    <source>
        <dbReference type="ARBA" id="ARBA00023004"/>
    </source>
</evidence>
<dbReference type="SUPFAM" id="SSF51905">
    <property type="entry name" value="FAD/NAD(P)-binding domain"/>
    <property type="match status" value="1"/>
</dbReference>
<keyword evidence="4" id="KW-0001">2Fe-2S</keyword>
<organism evidence="11 12">
    <name type="scientific">Pogonomyrmex barbatus</name>
    <name type="common">red harvester ant</name>
    <dbReference type="NCBI Taxonomy" id="144034"/>
    <lineage>
        <taxon>Eukaryota</taxon>
        <taxon>Metazoa</taxon>
        <taxon>Ecdysozoa</taxon>
        <taxon>Arthropoda</taxon>
        <taxon>Hexapoda</taxon>
        <taxon>Insecta</taxon>
        <taxon>Pterygota</taxon>
        <taxon>Neoptera</taxon>
        <taxon>Endopterygota</taxon>
        <taxon>Hymenoptera</taxon>
        <taxon>Apocrita</taxon>
        <taxon>Aculeata</taxon>
        <taxon>Formicoidea</taxon>
        <taxon>Formicidae</taxon>
        <taxon>Myrmicinae</taxon>
        <taxon>Pogonomyrmex</taxon>
    </lineage>
</organism>
<dbReference type="KEGG" id="pbar:105422839"/>
<dbReference type="CDD" id="cd03478">
    <property type="entry name" value="Rieske_AIFL_N"/>
    <property type="match status" value="1"/>
</dbReference>
<feature type="domain" description="Rieske" evidence="10">
    <location>
        <begin position="62"/>
        <end position="159"/>
    </location>
</feature>
<dbReference type="InterPro" id="IPR023753">
    <property type="entry name" value="FAD/NAD-binding_dom"/>
</dbReference>
<reference evidence="12" key="1">
    <citation type="submission" date="2025-08" db="UniProtKB">
        <authorList>
            <consortium name="RefSeq"/>
        </authorList>
    </citation>
    <scope>IDENTIFICATION</scope>
</reference>
<keyword evidence="5" id="KW-0479">Metal-binding</keyword>
<evidence type="ECO:0000259" key="10">
    <source>
        <dbReference type="PROSITE" id="PS51296"/>
    </source>
</evidence>
<dbReference type="OrthoDB" id="432169at2759"/>
<dbReference type="Proteomes" id="UP000504615">
    <property type="component" value="Unplaced"/>
</dbReference>
<evidence type="ECO:0000256" key="1">
    <source>
        <dbReference type="ARBA" id="ARBA00001974"/>
    </source>
</evidence>
<dbReference type="Gene3D" id="3.50.50.60">
    <property type="entry name" value="FAD/NAD(P)-binding domain"/>
    <property type="match status" value="2"/>
</dbReference>
<dbReference type="InterPro" id="IPR036922">
    <property type="entry name" value="Rieske_2Fe-2S_sf"/>
</dbReference>
<dbReference type="PANTHER" id="PTHR43557:SF2">
    <property type="entry name" value="RIESKE DOMAIN-CONTAINING PROTEIN-RELATED"/>
    <property type="match status" value="1"/>
</dbReference>
<dbReference type="InterPro" id="IPR017941">
    <property type="entry name" value="Rieske_2Fe-2S"/>
</dbReference>
<dbReference type="AlphaFoldDB" id="A0A6I9VXM7"/>
<keyword evidence="8" id="KW-0408">Iron</keyword>
<keyword evidence="9" id="KW-0411">Iron-sulfur</keyword>
<dbReference type="SUPFAM" id="SSF50022">
    <property type="entry name" value="ISP domain"/>
    <property type="match status" value="1"/>
</dbReference>
<accession>A0A6I9VXM7</accession>
<name>A0A6I9VXM7_9HYME</name>
<protein>
    <submittedName>
        <fullName evidence="12">Apoptosis-inducing factor 3 isoform X1</fullName>
    </submittedName>
</protein>
<dbReference type="PRINTS" id="PR00411">
    <property type="entry name" value="PNDRDTASEI"/>
</dbReference>
<evidence type="ECO:0000313" key="11">
    <source>
        <dbReference type="Proteomes" id="UP000504615"/>
    </source>
</evidence>
<dbReference type="PRINTS" id="PR00368">
    <property type="entry name" value="FADPNR"/>
</dbReference>
<dbReference type="RefSeq" id="XP_011630677.1">
    <property type="nucleotide sequence ID" value="XM_011632375.2"/>
</dbReference>
<gene>
    <name evidence="12" type="primary">LOC105422839</name>
</gene>
<evidence type="ECO:0000256" key="7">
    <source>
        <dbReference type="ARBA" id="ARBA00023002"/>
    </source>
</evidence>
<keyword evidence="6" id="KW-0274">FAD</keyword>
<dbReference type="GO" id="GO:0005737">
    <property type="term" value="C:cytoplasm"/>
    <property type="evidence" value="ECO:0007669"/>
    <property type="project" value="TreeGrafter"/>
</dbReference>
<dbReference type="InterPro" id="IPR036188">
    <property type="entry name" value="FAD/NAD-bd_sf"/>
</dbReference>
<evidence type="ECO:0000256" key="5">
    <source>
        <dbReference type="ARBA" id="ARBA00022723"/>
    </source>
</evidence>
<keyword evidence="7" id="KW-0560">Oxidoreductase</keyword>
<dbReference type="SUPFAM" id="SSF55424">
    <property type="entry name" value="FAD/NAD-linked reductases, dimerisation (C-terminal) domain"/>
    <property type="match status" value="1"/>
</dbReference>
<comment type="cofactor">
    <cofactor evidence="1">
        <name>FAD</name>
        <dbReference type="ChEBI" id="CHEBI:57692"/>
    </cofactor>
</comment>
<evidence type="ECO:0000313" key="12">
    <source>
        <dbReference type="RefSeq" id="XP_011630677.1"/>
    </source>
</evidence>
<evidence type="ECO:0000256" key="6">
    <source>
        <dbReference type="ARBA" id="ARBA00022827"/>
    </source>
</evidence>
<dbReference type="GO" id="GO:0046872">
    <property type="term" value="F:metal ion binding"/>
    <property type="evidence" value="ECO:0007669"/>
    <property type="project" value="UniProtKB-KW"/>
</dbReference>
<dbReference type="Gene3D" id="3.30.390.30">
    <property type="match status" value="1"/>
</dbReference>